<comment type="caution">
    <text evidence="2">The sequence shown here is derived from an EMBL/GenBank/DDBJ whole genome shotgun (WGS) entry which is preliminary data.</text>
</comment>
<keyword evidence="1" id="KW-0472">Membrane</keyword>
<keyword evidence="1" id="KW-0812">Transmembrane</keyword>
<protein>
    <submittedName>
        <fullName evidence="2">Uncharacterized protein</fullName>
    </submittedName>
</protein>
<keyword evidence="1" id="KW-1133">Transmembrane helix</keyword>
<accession>A0ABR8E4Y2</accession>
<name>A0ABR8E4Y2_9NOSO</name>
<feature type="transmembrane region" description="Helical" evidence="1">
    <location>
        <begin position="28"/>
        <end position="47"/>
    </location>
</feature>
<evidence type="ECO:0000313" key="2">
    <source>
        <dbReference type="EMBL" id="MBD2536575.1"/>
    </source>
</evidence>
<proteinExistence type="predicted"/>
<organism evidence="2 3">
    <name type="scientific">Nostoc flagelliforme FACHB-838</name>
    <dbReference type="NCBI Taxonomy" id="2692904"/>
    <lineage>
        <taxon>Bacteria</taxon>
        <taxon>Bacillati</taxon>
        <taxon>Cyanobacteriota</taxon>
        <taxon>Cyanophyceae</taxon>
        <taxon>Nostocales</taxon>
        <taxon>Nostocaceae</taxon>
        <taxon>Nostoc</taxon>
    </lineage>
</organism>
<sequence length="466" mass="54464">MKNDLGKAKFLASPVFKNKNFLITKKQVLFSSFIFFFALLGLGGFWFQSRYKFDNKMAVKLQELSNVDYPANPAPLGKNFQRYTNRNLTIIKRDETHFDFVLEATDKKTAKIVIKNVDLELLVPKIPQWAKKDPGLEVIALTDREWNRQQVSFPANSKNIEIIGGDGFEKQNLVEVALANNCLNAGYWEILLFTKEDSNKTLYYQSWFTFPMGHYKNIFEKINNISYSQHWWRLEHWQDPSGTIVKTDLLREVIEQKEVTTQFPIDERIIVSGEQSRKVRTVLARNLTTWKDFYDNKNEIKFATFRPPGFYDQNKLWGNEYWRIGKFDKAILRNIKPIGVEQKLQEIELAFTDTKTGEKNRLFISGVNLKKLPQLAVENYSKGLYMPMGIGIPPFYQSYEELKNNHPDVSPFFSVLLDSQDRWIDHHHLAVDGSVMHLDKDNPNLLHLYLLSYERNTLIAHFLVNL</sequence>
<dbReference type="Proteomes" id="UP000623440">
    <property type="component" value="Unassembled WGS sequence"/>
</dbReference>
<dbReference type="EMBL" id="JACJSI010000495">
    <property type="protein sequence ID" value="MBD2536575.1"/>
    <property type="molecule type" value="Genomic_DNA"/>
</dbReference>
<keyword evidence="3" id="KW-1185">Reference proteome</keyword>
<evidence type="ECO:0000256" key="1">
    <source>
        <dbReference type="SAM" id="Phobius"/>
    </source>
</evidence>
<gene>
    <name evidence="2" type="ORF">H6G97_47860</name>
</gene>
<reference evidence="2 3" key="1">
    <citation type="journal article" date="2020" name="ISME J.">
        <title>Comparative genomics reveals insights into cyanobacterial evolution and habitat adaptation.</title>
        <authorList>
            <person name="Chen M.Y."/>
            <person name="Teng W.K."/>
            <person name="Zhao L."/>
            <person name="Hu C.X."/>
            <person name="Zhou Y.K."/>
            <person name="Han B.P."/>
            <person name="Song L.R."/>
            <person name="Shu W.S."/>
        </authorList>
    </citation>
    <scope>NUCLEOTIDE SEQUENCE [LARGE SCALE GENOMIC DNA]</scope>
    <source>
        <strain evidence="2 3">FACHB-838</strain>
    </source>
</reference>
<evidence type="ECO:0000313" key="3">
    <source>
        <dbReference type="Proteomes" id="UP000623440"/>
    </source>
</evidence>
<dbReference type="RefSeq" id="WP_190947279.1">
    <property type="nucleotide sequence ID" value="NZ_JACJSI010000495.1"/>
</dbReference>